<dbReference type="STRING" id="583355.Caka_2019"/>
<comment type="similarity">
    <text evidence="1">Belongs to the protein-tyrosine phosphatase family.</text>
</comment>
<dbReference type="Pfam" id="PF13350">
    <property type="entry name" value="Y_phosphatase3"/>
    <property type="match status" value="1"/>
</dbReference>
<dbReference type="SUPFAM" id="SSF52799">
    <property type="entry name" value="(Phosphotyrosine protein) phosphatases II"/>
    <property type="match status" value="1"/>
</dbReference>
<dbReference type="PANTHER" id="PTHR31126:SF1">
    <property type="entry name" value="TYROSINE SPECIFIC PROTEIN PHOSPHATASES DOMAIN-CONTAINING PROTEIN"/>
    <property type="match status" value="1"/>
</dbReference>
<protein>
    <submittedName>
        <fullName evidence="2">Protein tyrosine/serine phosphatase</fullName>
    </submittedName>
</protein>
<sequence length="261" mass="29410">MNSIRHISLETQPNFRDLGGYPTTEDQSVRYGQLYRSGNLDKLNEADKTCIRKLGIRTVIDFRSAAEAQADEQFWESQGTNYIHLPIDPGNLASIFWEAMRTGDSSELPDDILSVNNQLVVDEARSAYGQLFKRLANPQNLPLLFNCTHGKDRTGIAAVLCLLALNVPADKAKADYLASNHYRKEENEEQLNALRTYVQNKPGIDIGKLEAAFTILPRHFEVILESIESLHGDLESYFREGLGIEQEELEAMRQNLLEASP</sequence>
<accession>D5ELA1</accession>
<organism evidence="2 3">
    <name type="scientific">Coraliomargarita akajimensis (strain DSM 45221 / IAM 15411 / JCM 23193 / KCTC 12865 / 04OKA010-24)</name>
    <dbReference type="NCBI Taxonomy" id="583355"/>
    <lineage>
        <taxon>Bacteria</taxon>
        <taxon>Pseudomonadati</taxon>
        <taxon>Verrucomicrobiota</taxon>
        <taxon>Opitutia</taxon>
        <taxon>Puniceicoccales</taxon>
        <taxon>Coraliomargaritaceae</taxon>
        <taxon>Coraliomargarita</taxon>
    </lineage>
</organism>
<dbReference type="RefSeq" id="WP_013043759.1">
    <property type="nucleotide sequence ID" value="NC_014008.1"/>
</dbReference>
<dbReference type="InterPro" id="IPR026893">
    <property type="entry name" value="Tyr/Ser_Pase_IphP-type"/>
</dbReference>
<keyword evidence="3" id="KW-1185">Reference proteome</keyword>
<dbReference type="InterPro" id="IPR029021">
    <property type="entry name" value="Prot-tyrosine_phosphatase-like"/>
</dbReference>
<dbReference type="AlphaFoldDB" id="D5ELA1"/>
<evidence type="ECO:0000313" key="2">
    <source>
        <dbReference type="EMBL" id="ADE55037.1"/>
    </source>
</evidence>
<dbReference type="PANTHER" id="PTHR31126">
    <property type="entry name" value="TYROSINE-PROTEIN PHOSPHATASE"/>
    <property type="match status" value="1"/>
</dbReference>
<dbReference type="Proteomes" id="UP000000925">
    <property type="component" value="Chromosome"/>
</dbReference>
<dbReference type="Gene3D" id="3.90.190.10">
    <property type="entry name" value="Protein tyrosine phosphatase superfamily"/>
    <property type="match status" value="1"/>
</dbReference>
<dbReference type="HOGENOM" id="CLU_057546_0_0_0"/>
<reference evidence="2 3" key="1">
    <citation type="journal article" date="2010" name="Stand. Genomic Sci.">
        <title>Complete genome sequence of Coraliomargarita akajimensis type strain (04OKA010-24).</title>
        <authorList>
            <person name="Mavromatis K."/>
            <person name="Abt B."/>
            <person name="Brambilla E."/>
            <person name="Lapidus A."/>
            <person name="Copeland A."/>
            <person name="Deshpande S."/>
            <person name="Nolan M."/>
            <person name="Lucas S."/>
            <person name="Tice H."/>
            <person name="Cheng J.F."/>
            <person name="Han C."/>
            <person name="Detter J.C."/>
            <person name="Woyke T."/>
            <person name="Goodwin L."/>
            <person name="Pitluck S."/>
            <person name="Held B."/>
            <person name="Brettin T."/>
            <person name="Tapia R."/>
            <person name="Ivanova N."/>
            <person name="Mikhailova N."/>
            <person name="Pati A."/>
            <person name="Liolios K."/>
            <person name="Chen A."/>
            <person name="Palaniappan K."/>
            <person name="Land M."/>
            <person name="Hauser L."/>
            <person name="Chang Y.J."/>
            <person name="Jeffries C.D."/>
            <person name="Rohde M."/>
            <person name="Goker M."/>
            <person name="Bristow J."/>
            <person name="Eisen J.A."/>
            <person name="Markowitz V."/>
            <person name="Hugenholtz P."/>
            <person name="Klenk H.P."/>
            <person name="Kyrpides N.C."/>
        </authorList>
    </citation>
    <scope>NUCLEOTIDE SEQUENCE [LARGE SCALE GENOMIC DNA]</scope>
    <source>
        <strain evidence="3">DSM 45221 / IAM 15411 / JCM 23193 / KCTC 12865</strain>
    </source>
</reference>
<dbReference type="KEGG" id="caa:Caka_2019"/>
<proteinExistence type="inferred from homology"/>
<dbReference type="OrthoDB" id="9815473at2"/>
<evidence type="ECO:0000313" key="3">
    <source>
        <dbReference type="Proteomes" id="UP000000925"/>
    </source>
</evidence>
<dbReference type="EMBL" id="CP001998">
    <property type="protein sequence ID" value="ADE55037.1"/>
    <property type="molecule type" value="Genomic_DNA"/>
</dbReference>
<gene>
    <name evidence="2" type="ordered locus">Caka_2019</name>
</gene>
<name>D5ELA1_CORAD</name>
<dbReference type="eggNOG" id="COG2365">
    <property type="taxonomic scope" value="Bacteria"/>
</dbReference>
<dbReference type="GO" id="GO:0004721">
    <property type="term" value="F:phosphoprotein phosphatase activity"/>
    <property type="evidence" value="ECO:0007669"/>
    <property type="project" value="InterPro"/>
</dbReference>
<evidence type="ECO:0000256" key="1">
    <source>
        <dbReference type="ARBA" id="ARBA00009580"/>
    </source>
</evidence>